<dbReference type="SMART" id="SM00028">
    <property type="entry name" value="TPR"/>
    <property type="match status" value="8"/>
</dbReference>
<dbReference type="Gene3D" id="3.30.200.20">
    <property type="entry name" value="Phosphorylase Kinase, domain 1"/>
    <property type="match status" value="1"/>
</dbReference>
<dbReference type="Pfam" id="PF13432">
    <property type="entry name" value="TPR_16"/>
    <property type="match status" value="1"/>
</dbReference>
<dbReference type="InterPro" id="IPR008271">
    <property type="entry name" value="Ser/Thr_kinase_AS"/>
</dbReference>
<dbReference type="SMART" id="SM00220">
    <property type="entry name" value="S_TKc"/>
    <property type="match status" value="1"/>
</dbReference>
<dbReference type="PROSITE" id="PS00108">
    <property type="entry name" value="PROTEIN_KINASE_ST"/>
    <property type="match status" value="1"/>
</dbReference>
<feature type="transmembrane region" description="Helical" evidence="8">
    <location>
        <begin position="209"/>
        <end position="231"/>
    </location>
</feature>
<feature type="repeat" description="TPR" evidence="5">
    <location>
        <begin position="654"/>
        <end position="687"/>
    </location>
</feature>
<keyword evidence="11" id="KW-1185">Reference proteome</keyword>
<reference evidence="10 11" key="1">
    <citation type="submission" date="2024-09" db="EMBL/GenBank/DDBJ databases">
        <authorList>
            <person name="Sun Q."/>
            <person name="Mori K."/>
        </authorList>
    </citation>
    <scope>NUCLEOTIDE SEQUENCE [LARGE SCALE GENOMIC DNA]</scope>
    <source>
        <strain evidence="10 11">KCTC 23076</strain>
    </source>
</reference>
<keyword evidence="8" id="KW-1133">Transmembrane helix</keyword>
<keyword evidence="5" id="KW-0802">TPR repeat</keyword>
<dbReference type="EMBL" id="JBHLTG010000003">
    <property type="protein sequence ID" value="MFC0678933.1"/>
    <property type="molecule type" value="Genomic_DNA"/>
</dbReference>
<evidence type="ECO:0000313" key="11">
    <source>
        <dbReference type="Proteomes" id="UP001589896"/>
    </source>
</evidence>
<dbReference type="PANTHER" id="PTHR43289">
    <property type="entry name" value="MITOGEN-ACTIVATED PROTEIN KINASE KINASE KINASE 20-RELATED"/>
    <property type="match status" value="1"/>
</dbReference>
<keyword evidence="3" id="KW-0418">Kinase</keyword>
<dbReference type="CDD" id="cd14014">
    <property type="entry name" value="STKc_PknB_like"/>
    <property type="match status" value="1"/>
</dbReference>
<dbReference type="SUPFAM" id="SSF48452">
    <property type="entry name" value="TPR-like"/>
    <property type="match status" value="3"/>
</dbReference>
<dbReference type="PANTHER" id="PTHR43289:SF6">
    <property type="entry name" value="SERINE_THREONINE-PROTEIN KINASE NEKL-3"/>
    <property type="match status" value="1"/>
</dbReference>
<dbReference type="InterPro" id="IPR000719">
    <property type="entry name" value="Prot_kinase_dom"/>
</dbReference>
<feature type="transmembrane region" description="Helical" evidence="8">
    <location>
        <begin position="299"/>
        <end position="319"/>
    </location>
</feature>
<dbReference type="PROSITE" id="PS00107">
    <property type="entry name" value="PROTEIN_KINASE_ATP"/>
    <property type="match status" value="1"/>
</dbReference>
<dbReference type="SUPFAM" id="SSF56112">
    <property type="entry name" value="Protein kinase-like (PK-like)"/>
    <property type="match status" value="1"/>
</dbReference>
<feature type="domain" description="Protein kinase" evidence="9">
    <location>
        <begin position="27"/>
        <end position="293"/>
    </location>
</feature>
<dbReference type="Gene3D" id="1.25.40.10">
    <property type="entry name" value="Tetratricopeptide repeat domain"/>
    <property type="match status" value="2"/>
</dbReference>
<gene>
    <name evidence="10" type="ORF">ACFFGH_13890</name>
</gene>
<feature type="region of interest" description="Disordered" evidence="7">
    <location>
        <begin position="1079"/>
        <end position="1098"/>
    </location>
</feature>
<keyword evidence="2 6" id="KW-0547">Nucleotide-binding</keyword>
<keyword evidence="8" id="KW-0812">Transmembrane</keyword>
<dbReference type="RefSeq" id="WP_386669212.1">
    <property type="nucleotide sequence ID" value="NZ_JBHLTG010000003.1"/>
</dbReference>
<feature type="compositionally biased region" description="Low complexity" evidence="7">
    <location>
        <begin position="1080"/>
        <end position="1098"/>
    </location>
</feature>
<dbReference type="PROSITE" id="PS50011">
    <property type="entry name" value="PROTEIN_KINASE_DOM"/>
    <property type="match status" value="1"/>
</dbReference>
<evidence type="ECO:0000259" key="9">
    <source>
        <dbReference type="PROSITE" id="PS50011"/>
    </source>
</evidence>
<dbReference type="PROSITE" id="PS50005">
    <property type="entry name" value="TPR"/>
    <property type="match status" value="3"/>
</dbReference>
<keyword evidence="8" id="KW-0472">Membrane</keyword>
<evidence type="ECO:0000256" key="6">
    <source>
        <dbReference type="PROSITE-ProRule" id="PRU10141"/>
    </source>
</evidence>
<evidence type="ECO:0000256" key="1">
    <source>
        <dbReference type="ARBA" id="ARBA00022679"/>
    </source>
</evidence>
<dbReference type="InterPro" id="IPR017441">
    <property type="entry name" value="Protein_kinase_ATP_BS"/>
</dbReference>
<sequence>MIDPGATATGLYSQQRLAAGTVLAGRFRIESVLGIGGMGVVYRASDVALDVPVALKLLRPELASRADAFDRFRQELLTARQVSSPHVVRIHDLAQDQGQWFITMDLIEGEGLDRRIDRDGPLPPDDAIAIARQLAEGLAAAHARGVVHRDLKPANVLIDREGRAYITDFGVARSLATGGLTQSGAVVGTPDYLSPEQARGEQVDARSDLYALGLILYEMLTGAMPFAGGTVPEILAQRMLRTPPPVTQLQPQTPTWVARLVDRLLRPQPAHRLQSAGDVIRAIDRREVPREWRPQRRGWIVAAVALLIALLGAGTWYIVDQREVAPGVATIAPLHRLLVLPLEAPAELLDPPQRVALGAQLREALGAAPGLAVVDQDRTYQALRQLDPTGSTQVDPDALQRIVGADRALRVSLAPGPDGMVATAVLQRTGLAPASVTATGADPAAALRNLLAQPALVRALGTESLPPLSAPESAEALTAYGAGLQARREDRPADALQRFAAATTAAPEFGYGWLAQAEAASAIGEQDAAFDALERGLRAADTPPALQRRLQAELAMLEGDAPTAAAQWRQQLQATPDDTFAELNLARALGGGGDFPAAIAALQKLVERDPNDPRAWFELGKFSILHGEAQRAVDDHLVRALVLYKRSGNRFGEAETVNALGIGYNRLGQVDDAEEQFRKAVELREALGNRRGLATSLRNLGNVLALSGRFDEAAQRFEQARALHAELGDQEGLAAVENELGLLAEERGDYAGALTAFRRALKLWQQIGHKAGIAKALNDIGFVQYQLGAYDDAQAYLVQSTNAYEAIGDRTGQIRTQQNLGQLAIARGQWDEARRQLQASLESAERNQMYEEAAVSLRNLAELELLQGHLDVSLRNAARAEALFEQRGDARGRVDAALLRVQALLAAGSTVQARDLLAQLSPLLEDAPPEQRAIASLIQSRLASQAGDPTRQARELAQAARLAQASGVRHLQLQVALERAARVRDAELESALASLGHMALRLRWSEAAMREALAAGEAEAAVELYRDALTRLRRGDYLHAAELHDIGARALEASGDTHGAAVAREHAARARATLRRHLPRANATNATTAKPAVATPGS</sequence>
<dbReference type="Pfam" id="PF13424">
    <property type="entry name" value="TPR_12"/>
    <property type="match status" value="2"/>
</dbReference>
<dbReference type="Proteomes" id="UP001589896">
    <property type="component" value="Unassembled WGS sequence"/>
</dbReference>
<dbReference type="Gene3D" id="1.10.510.10">
    <property type="entry name" value="Transferase(Phosphotransferase) domain 1"/>
    <property type="match status" value="1"/>
</dbReference>
<evidence type="ECO:0000256" key="4">
    <source>
        <dbReference type="ARBA" id="ARBA00022840"/>
    </source>
</evidence>
<evidence type="ECO:0000256" key="3">
    <source>
        <dbReference type="ARBA" id="ARBA00022777"/>
    </source>
</evidence>
<feature type="binding site" evidence="6">
    <location>
        <position position="56"/>
    </location>
    <ligand>
        <name>ATP</name>
        <dbReference type="ChEBI" id="CHEBI:30616"/>
    </ligand>
</feature>
<feature type="repeat" description="TPR" evidence="5">
    <location>
        <begin position="694"/>
        <end position="727"/>
    </location>
</feature>
<keyword evidence="1" id="KW-0808">Transferase</keyword>
<accession>A0ABV6RPM0</accession>
<evidence type="ECO:0000313" key="10">
    <source>
        <dbReference type="EMBL" id="MFC0678933.1"/>
    </source>
</evidence>
<evidence type="ECO:0000256" key="5">
    <source>
        <dbReference type="PROSITE-ProRule" id="PRU00339"/>
    </source>
</evidence>
<name>A0ABV6RPM0_9GAMM</name>
<protein>
    <submittedName>
        <fullName evidence="10">Tetratricopeptide repeat protein</fullName>
    </submittedName>
</protein>
<organism evidence="10 11">
    <name type="scientific">Lysobacter korlensis</name>
    <dbReference type="NCBI Taxonomy" id="553636"/>
    <lineage>
        <taxon>Bacteria</taxon>
        <taxon>Pseudomonadati</taxon>
        <taxon>Pseudomonadota</taxon>
        <taxon>Gammaproteobacteria</taxon>
        <taxon>Lysobacterales</taxon>
        <taxon>Lysobacteraceae</taxon>
        <taxon>Lysobacter</taxon>
    </lineage>
</organism>
<evidence type="ECO:0000256" key="8">
    <source>
        <dbReference type="SAM" id="Phobius"/>
    </source>
</evidence>
<evidence type="ECO:0000256" key="7">
    <source>
        <dbReference type="SAM" id="MobiDB-lite"/>
    </source>
</evidence>
<proteinExistence type="predicted"/>
<dbReference type="InterPro" id="IPR019734">
    <property type="entry name" value="TPR_rpt"/>
</dbReference>
<feature type="repeat" description="TPR" evidence="5">
    <location>
        <begin position="734"/>
        <end position="767"/>
    </location>
</feature>
<keyword evidence="4 6" id="KW-0067">ATP-binding</keyword>
<evidence type="ECO:0000256" key="2">
    <source>
        <dbReference type="ARBA" id="ARBA00022741"/>
    </source>
</evidence>
<dbReference type="Pfam" id="PF00069">
    <property type="entry name" value="Pkinase"/>
    <property type="match status" value="1"/>
</dbReference>
<dbReference type="InterPro" id="IPR011009">
    <property type="entry name" value="Kinase-like_dom_sf"/>
</dbReference>
<dbReference type="Pfam" id="PF13374">
    <property type="entry name" value="TPR_10"/>
    <property type="match status" value="1"/>
</dbReference>
<dbReference type="InterPro" id="IPR011990">
    <property type="entry name" value="TPR-like_helical_dom_sf"/>
</dbReference>
<comment type="caution">
    <text evidence="10">The sequence shown here is derived from an EMBL/GenBank/DDBJ whole genome shotgun (WGS) entry which is preliminary data.</text>
</comment>